<evidence type="ECO:0000313" key="8">
    <source>
        <dbReference type="EMBL" id="GER91019.1"/>
    </source>
</evidence>
<keyword evidence="5 7" id="KW-1133">Transmembrane helix</keyword>
<comment type="subcellular location">
    <subcellularLocation>
        <location evidence="1">Cell membrane</location>
        <topology evidence="1">Multi-pass membrane protein</topology>
    </subcellularLocation>
</comment>
<name>A0A5J4KXZ4_9CHLR</name>
<proteinExistence type="inferred from homology"/>
<dbReference type="Pfam" id="PF07681">
    <property type="entry name" value="DoxX"/>
    <property type="match status" value="1"/>
</dbReference>
<keyword evidence="4 7" id="KW-0812">Transmembrane</keyword>
<dbReference type="AlphaFoldDB" id="A0A5J4KXZ4"/>
<evidence type="ECO:0000256" key="4">
    <source>
        <dbReference type="ARBA" id="ARBA00022692"/>
    </source>
</evidence>
<feature type="transmembrane region" description="Helical" evidence="7">
    <location>
        <begin position="122"/>
        <end position="146"/>
    </location>
</feature>
<organism evidence="8 9">
    <name type="scientific">Dictyobacter vulcani</name>
    <dbReference type="NCBI Taxonomy" id="2607529"/>
    <lineage>
        <taxon>Bacteria</taxon>
        <taxon>Bacillati</taxon>
        <taxon>Chloroflexota</taxon>
        <taxon>Ktedonobacteria</taxon>
        <taxon>Ktedonobacterales</taxon>
        <taxon>Dictyobacteraceae</taxon>
        <taxon>Dictyobacter</taxon>
    </lineage>
</organism>
<protein>
    <recommendedName>
        <fullName evidence="10">DoxX family protein</fullName>
    </recommendedName>
</protein>
<evidence type="ECO:0000256" key="5">
    <source>
        <dbReference type="ARBA" id="ARBA00022989"/>
    </source>
</evidence>
<dbReference type="Proteomes" id="UP000326912">
    <property type="component" value="Unassembled WGS sequence"/>
</dbReference>
<comment type="similarity">
    <text evidence="2">Belongs to the DoxX family.</text>
</comment>
<dbReference type="PANTHER" id="PTHR33452:SF1">
    <property type="entry name" value="INNER MEMBRANE PROTEIN YPHA-RELATED"/>
    <property type="match status" value="1"/>
</dbReference>
<evidence type="ECO:0000313" key="9">
    <source>
        <dbReference type="Proteomes" id="UP000326912"/>
    </source>
</evidence>
<accession>A0A5J4KXZ4</accession>
<evidence type="ECO:0000256" key="3">
    <source>
        <dbReference type="ARBA" id="ARBA00022475"/>
    </source>
</evidence>
<evidence type="ECO:0008006" key="10">
    <source>
        <dbReference type="Google" id="ProtNLM"/>
    </source>
</evidence>
<evidence type="ECO:0000256" key="1">
    <source>
        <dbReference type="ARBA" id="ARBA00004651"/>
    </source>
</evidence>
<keyword evidence="3" id="KW-1003">Cell membrane</keyword>
<feature type="transmembrane region" description="Helical" evidence="7">
    <location>
        <begin position="55"/>
        <end position="78"/>
    </location>
</feature>
<reference evidence="8 9" key="1">
    <citation type="submission" date="2019-10" db="EMBL/GenBank/DDBJ databases">
        <title>Dictyobacter vulcani sp. nov., within the class Ktedonobacteria, isolated from soil of volcanic Mt. Zao.</title>
        <authorList>
            <person name="Zheng Y."/>
            <person name="Wang C.M."/>
            <person name="Sakai Y."/>
            <person name="Abe K."/>
            <person name="Yokota A."/>
            <person name="Yabe S."/>
        </authorList>
    </citation>
    <scope>NUCLEOTIDE SEQUENCE [LARGE SCALE GENOMIC DNA]</scope>
    <source>
        <strain evidence="8 9">W12</strain>
    </source>
</reference>
<dbReference type="RefSeq" id="WP_198925539.1">
    <property type="nucleotide sequence ID" value="NZ_BKZW01000003.1"/>
</dbReference>
<dbReference type="PANTHER" id="PTHR33452">
    <property type="entry name" value="OXIDOREDUCTASE CATD-RELATED"/>
    <property type="match status" value="1"/>
</dbReference>
<dbReference type="EMBL" id="BKZW01000003">
    <property type="protein sequence ID" value="GER91019.1"/>
    <property type="molecule type" value="Genomic_DNA"/>
</dbReference>
<dbReference type="InterPro" id="IPR051907">
    <property type="entry name" value="DoxX-like_oxidoreductase"/>
</dbReference>
<comment type="caution">
    <text evidence="8">The sequence shown here is derived from an EMBL/GenBank/DDBJ whole genome shotgun (WGS) entry which is preliminary data.</text>
</comment>
<feature type="transmembrane region" description="Helical" evidence="7">
    <location>
        <begin position="85"/>
        <end position="102"/>
    </location>
</feature>
<keyword evidence="9" id="KW-1185">Reference proteome</keyword>
<evidence type="ECO:0000256" key="7">
    <source>
        <dbReference type="SAM" id="Phobius"/>
    </source>
</evidence>
<keyword evidence="6 7" id="KW-0472">Membrane</keyword>
<gene>
    <name evidence="8" type="ORF">KDW_51810</name>
</gene>
<dbReference type="InterPro" id="IPR032808">
    <property type="entry name" value="DoxX"/>
</dbReference>
<evidence type="ECO:0000256" key="2">
    <source>
        <dbReference type="ARBA" id="ARBA00006679"/>
    </source>
</evidence>
<sequence length="166" mass="17810">MKFLHPPTNAMVNAGLFVLRLTLFTIFIVHGSQKMLGWFGGHGFQATVTGFTHGMHIPLIFALLAIFTEFLAPLALLVGLLTRPAALGLLVVMLVAAIKVHIANGFFMNWGGHQRGEGVEFFILGTGIALALIIGGAGAWSLDALVGKRIRQQQNKPVIEKVATIA</sequence>
<evidence type="ECO:0000256" key="6">
    <source>
        <dbReference type="ARBA" id="ARBA00023136"/>
    </source>
</evidence>
<dbReference type="GO" id="GO:0005886">
    <property type="term" value="C:plasma membrane"/>
    <property type="evidence" value="ECO:0007669"/>
    <property type="project" value="UniProtKB-SubCell"/>
</dbReference>